<keyword evidence="4" id="KW-1185">Reference proteome</keyword>
<evidence type="ECO:0000313" key="4">
    <source>
        <dbReference type="Proteomes" id="UP000002505"/>
    </source>
</evidence>
<gene>
    <name evidence="3" type="ordered locus">Achl_4188</name>
</gene>
<dbReference type="Proteomes" id="UP000002505">
    <property type="component" value="Plasmid pACHL01"/>
</dbReference>
<evidence type="ECO:0000313" key="3">
    <source>
        <dbReference type="EMBL" id="ACL42139.1"/>
    </source>
</evidence>
<dbReference type="KEGG" id="ach:Achl_4188"/>
<name>B8HI92_PSECP</name>
<dbReference type="SUPFAM" id="SSF47413">
    <property type="entry name" value="lambda repressor-like DNA-binding domains"/>
    <property type="match status" value="1"/>
</dbReference>
<dbReference type="HOGENOM" id="CLU_1988024_0_0_11"/>
<protein>
    <recommendedName>
        <fullName evidence="2">HTH cro/C1-type domain-containing protein</fullName>
    </recommendedName>
</protein>
<organism evidence="3 4">
    <name type="scientific">Pseudarthrobacter chlorophenolicus (strain ATCC 700700 / DSM 12829 / CIP 107037 / JCM 12360 / KCTC 9906 / NCIMB 13794 / A6)</name>
    <name type="common">Arthrobacter chlorophenolicus</name>
    <dbReference type="NCBI Taxonomy" id="452863"/>
    <lineage>
        <taxon>Bacteria</taxon>
        <taxon>Bacillati</taxon>
        <taxon>Actinomycetota</taxon>
        <taxon>Actinomycetes</taxon>
        <taxon>Micrococcales</taxon>
        <taxon>Micrococcaceae</taxon>
        <taxon>Pseudarthrobacter</taxon>
    </lineage>
</organism>
<sequence>MAMLRDNGSHYEPRSQLSNPREFGKKLSPEFVQETPDNTYRVSGAMAQHAFAREVRLALHERGMTIEALSETTGLNYQRLTRILRGTAVMRLDDIGLISRTVPEVFAHGTQALLQLVAANPTRPS</sequence>
<dbReference type="EMBL" id="CP001342">
    <property type="protein sequence ID" value="ACL42139.1"/>
    <property type="molecule type" value="Genomic_DNA"/>
</dbReference>
<geneLocation type="plasmid" evidence="3 4">
    <name>pACHL01</name>
</geneLocation>
<dbReference type="AlphaFoldDB" id="B8HI92"/>
<feature type="domain" description="HTH cro/C1-type" evidence="2">
    <location>
        <begin position="58"/>
        <end position="95"/>
    </location>
</feature>
<dbReference type="OrthoDB" id="5116672at2"/>
<proteinExistence type="predicted"/>
<dbReference type="Gene3D" id="1.10.260.40">
    <property type="entry name" value="lambda repressor-like DNA-binding domains"/>
    <property type="match status" value="1"/>
</dbReference>
<evidence type="ECO:0000256" key="1">
    <source>
        <dbReference type="SAM" id="MobiDB-lite"/>
    </source>
</evidence>
<keyword evidence="3" id="KW-0614">Plasmid</keyword>
<accession>B8HI92</accession>
<evidence type="ECO:0000259" key="2">
    <source>
        <dbReference type="Pfam" id="PF13443"/>
    </source>
</evidence>
<dbReference type="RefSeq" id="WP_012623156.1">
    <property type="nucleotide sequence ID" value="NC_011879.1"/>
</dbReference>
<dbReference type="InterPro" id="IPR001387">
    <property type="entry name" value="Cro/C1-type_HTH"/>
</dbReference>
<dbReference type="Pfam" id="PF13443">
    <property type="entry name" value="HTH_26"/>
    <property type="match status" value="1"/>
</dbReference>
<dbReference type="GO" id="GO:0003677">
    <property type="term" value="F:DNA binding"/>
    <property type="evidence" value="ECO:0007669"/>
    <property type="project" value="InterPro"/>
</dbReference>
<feature type="region of interest" description="Disordered" evidence="1">
    <location>
        <begin position="1"/>
        <end position="23"/>
    </location>
</feature>
<dbReference type="InterPro" id="IPR010982">
    <property type="entry name" value="Lambda_DNA-bd_dom_sf"/>
</dbReference>
<reference evidence="3" key="1">
    <citation type="submission" date="2009-01" db="EMBL/GenBank/DDBJ databases">
        <title>Complete sequence of plasmid1 of Arthrobacter chlorophenolicus A6.</title>
        <authorList>
            <consortium name="US DOE Joint Genome Institute"/>
            <person name="Lucas S."/>
            <person name="Copeland A."/>
            <person name="Lapidus A."/>
            <person name="Glavina del Rio T."/>
            <person name="Tice H."/>
            <person name="Bruce D."/>
            <person name="Goodwin L."/>
            <person name="Pitluck S."/>
            <person name="Goltsman E."/>
            <person name="Clum A."/>
            <person name="Larimer F."/>
            <person name="Land M."/>
            <person name="Hauser L."/>
            <person name="Kyrpides N."/>
            <person name="Mikhailova N."/>
            <person name="Jansson J."/>
            <person name="Richardson P."/>
        </authorList>
    </citation>
    <scope>NUCLEOTIDE SEQUENCE [LARGE SCALE GENOMIC DNA]</scope>
    <source>
        <strain evidence="3">A6</strain>
        <plasmid evidence="3">pACHL01</plasmid>
    </source>
</reference>